<evidence type="ECO:0000256" key="5">
    <source>
        <dbReference type="ARBA" id="ARBA00023098"/>
    </source>
</evidence>
<dbReference type="PANTHER" id="PTHR20863:SF76">
    <property type="entry name" value="CARRIER DOMAIN-CONTAINING PROTEIN"/>
    <property type="match status" value="1"/>
</dbReference>
<evidence type="ECO:0000256" key="3">
    <source>
        <dbReference type="ARBA" id="ARBA00022553"/>
    </source>
</evidence>
<dbReference type="OrthoDB" id="399020at2"/>
<dbReference type="InterPro" id="IPR003231">
    <property type="entry name" value="ACP"/>
</dbReference>
<keyword evidence="2" id="KW-0444">Lipid biosynthesis</keyword>
<reference evidence="7 8" key="1">
    <citation type="journal article" date="2019" name="Microbiol. Resour. Announc.">
        <title>Complete Genome Sequences of Three Mycoplasma anserisalpingitis (Mycoplasma sp. 1220) Strains.</title>
        <authorList>
            <person name="Grozner D."/>
            <person name="Forro B."/>
            <person name="Kovacs A.B."/>
            <person name="Marton S."/>
            <person name="Banyai K."/>
            <person name="Kreizinger Z."/>
            <person name="Sulyok K.M."/>
            <person name="Gyuranecz M."/>
        </authorList>
    </citation>
    <scope>NUCLEOTIDE SEQUENCE [LARGE SCALE GENOMIC DNA]</scope>
    <source>
        <strain evidence="7 8">ATCC:BAA-2147</strain>
    </source>
</reference>
<dbReference type="GO" id="GO:0000035">
    <property type="term" value="F:acyl binding"/>
    <property type="evidence" value="ECO:0007669"/>
    <property type="project" value="TreeGrafter"/>
</dbReference>
<evidence type="ECO:0000313" key="7">
    <source>
        <dbReference type="EMBL" id="QDY87323.1"/>
    </source>
</evidence>
<evidence type="ECO:0000256" key="2">
    <source>
        <dbReference type="ARBA" id="ARBA00022516"/>
    </source>
</evidence>
<sequence length="71" mass="8122">MVIKEFNKLAKSKKVKESDNIKDLEIDSLDFAELIINAEDMFEIQLPDSELTNLVTVNDVILLIEKTKNTI</sequence>
<dbReference type="PANTHER" id="PTHR20863">
    <property type="entry name" value="ACYL CARRIER PROTEIN"/>
    <property type="match status" value="1"/>
</dbReference>
<evidence type="ECO:0000256" key="1">
    <source>
        <dbReference type="ARBA" id="ARBA00022450"/>
    </source>
</evidence>
<dbReference type="GO" id="GO:0000036">
    <property type="term" value="F:acyl carrier activity"/>
    <property type="evidence" value="ECO:0007669"/>
    <property type="project" value="TreeGrafter"/>
</dbReference>
<keyword evidence="1" id="KW-0596">Phosphopantetheine</keyword>
<dbReference type="Proteomes" id="UP000318927">
    <property type="component" value="Chromosome"/>
</dbReference>
<dbReference type="InterPro" id="IPR036736">
    <property type="entry name" value="ACP-like_sf"/>
</dbReference>
<accession>A0A5B8JFM4</accession>
<name>A0A5B8JFM4_9MOLU</name>
<organism evidence="7 8">
    <name type="scientific">Mycoplasma anserisalpingitidis</name>
    <dbReference type="NCBI Taxonomy" id="519450"/>
    <lineage>
        <taxon>Bacteria</taxon>
        <taxon>Bacillati</taxon>
        <taxon>Mycoplasmatota</taxon>
        <taxon>Mollicutes</taxon>
        <taxon>Mycoplasmataceae</taxon>
        <taxon>Mycoplasma</taxon>
    </lineage>
</organism>
<proteinExistence type="predicted"/>
<keyword evidence="8" id="KW-1185">Reference proteome</keyword>
<dbReference type="InterPro" id="IPR009081">
    <property type="entry name" value="PP-bd_ACP"/>
</dbReference>
<evidence type="ECO:0000256" key="4">
    <source>
        <dbReference type="ARBA" id="ARBA00022832"/>
    </source>
</evidence>
<dbReference type="SUPFAM" id="SSF47336">
    <property type="entry name" value="ACP-like"/>
    <property type="match status" value="1"/>
</dbReference>
<evidence type="ECO:0000313" key="8">
    <source>
        <dbReference type="Proteomes" id="UP000318927"/>
    </source>
</evidence>
<dbReference type="EMBL" id="CP042295">
    <property type="protein sequence ID" value="QDY87323.1"/>
    <property type="molecule type" value="Genomic_DNA"/>
</dbReference>
<gene>
    <name evidence="7" type="ORF">FRW55_04030</name>
</gene>
<keyword evidence="3" id="KW-0597">Phosphoprotein</keyword>
<dbReference type="KEGG" id="mans:FRW55_04030"/>
<dbReference type="Gene3D" id="1.10.1200.10">
    <property type="entry name" value="ACP-like"/>
    <property type="match status" value="1"/>
</dbReference>
<dbReference type="Pfam" id="PF00550">
    <property type="entry name" value="PP-binding"/>
    <property type="match status" value="1"/>
</dbReference>
<dbReference type="PROSITE" id="PS50075">
    <property type="entry name" value="CARRIER"/>
    <property type="match status" value="1"/>
</dbReference>
<keyword evidence="5" id="KW-0443">Lipid metabolism</keyword>
<dbReference type="AlphaFoldDB" id="A0A5B8JFM4"/>
<keyword evidence="4" id="KW-0276">Fatty acid metabolism</keyword>
<protein>
    <submittedName>
        <fullName evidence="7">Acyl carrier protein</fullName>
    </submittedName>
</protein>
<evidence type="ECO:0000256" key="6">
    <source>
        <dbReference type="ARBA" id="ARBA00023160"/>
    </source>
</evidence>
<keyword evidence="6" id="KW-0275">Fatty acid biosynthesis</keyword>